<feature type="transmembrane region" description="Helical" evidence="6">
    <location>
        <begin position="237"/>
        <end position="260"/>
    </location>
</feature>
<keyword evidence="4 6" id="KW-1133">Transmembrane helix</keyword>
<evidence type="ECO:0000256" key="3">
    <source>
        <dbReference type="ARBA" id="ARBA00022692"/>
    </source>
</evidence>
<dbReference type="PANTHER" id="PTHR30250">
    <property type="entry name" value="PST FAMILY PREDICTED COLANIC ACID TRANSPORTER"/>
    <property type="match status" value="1"/>
</dbReference>
<reference evidence="7" key="1">
    <citation type="submission" date="2014-08" db="EMBL/GenBank/DDBJ databases">
        <title>Structure and gene cluster of the capsular polysaccharide of Acinetobacter baumannii 1053.</title>
        <authorList>
            <person name="Shashkov A.S."/>
            <person name="Shneider M.M."/>
            <person name="Senchenkova S.N."/>
            <person name="Popova A.V."/>
            <person name="Nikitina A.S."/>
            <person name="Babenko V.V."/>
            <person name="Kostryukova E.S."/>
            <person name="Miroshnikov K.A."/>
            <person name="Volozhantsev N.V."/>
            <person name="Knirel Y.A."/>
        </authorList>
    </citation>
    <scope>NUCLEOTIDE SEQUENCE</scope>
    <source>
        <strain evidence="7">1053</strain>
    </source>
</reference>
<organism evidence="7">
    <name type="scientific">Acinetobacter baumannii</name>
    <dbReference type="NCBI Taxonomy" id="470"/>
    <lineage>
        <taxon>Bacteria</taxon>
        <taxon>Pseudomonadati</taxon>
        <taxon>Pseudomonadota</taxon>
        <taxon>Gammaproteobacteria</taxon>
        <taxon>Moraxellales</taxon>
        <taxon>Moraxellaceae</taxon>
        <taxon>Acinetobacter</taxon>
        <taxon>Acinetobacter calcoaceticus/baumannii complex</taxon>
    </lineage>
</organism>
<evidence type="ECO:0000313" key="8">
    <source>
        <dbReference type="EMBL" id="AIZ49244.1"/>
    </source>
</evidence>
<keyword evidence="5 6" id="KW-0472">Membrane</keyword>
<evidence type="ECO:0000256" key="6">
    <source>
        <dbReference type="SAM" id="Phobius"/>
    </source>
</evidence>
<evidence type="ECO:0000256" key="5">
    <source>
        <dbReference type="ARBA" id="ARBA00023136"/>
    </source>
</evidence>
<evidence type="ECO:0000256" key="4">
    <source>
        <dbReference type="ARBA" id="ARBA00022989"/>
    </source>
</evidence>
<proteinExistence type="predicted"/>
<sequence>MSFLKKAAKFSSGVILAQLITAASIPLLSRLYSPEDFSLFGMYFSISAILVAFVTLRLETLLPKEEDTQVNHKLNIVFNIVYLTFLPLLFISGFLLYFFNNEFKSTDLIWVVFIVFAAITFSLFNTINILNVRRNEMTLVNKARVSRSALSVIFQLALFNVKGGLFLGEVIARFLGLVILCKKEYFKFNIKLSIKLIGEKFNYIKYVLISNFFNILGLNIYPIMILKFYDPFLVGKFFFIQKLLSAPVTIVAQSVSIALLGDFKKIIKNDKSFLIKKMNKISFIIFCSGLSVFLIGAFLLKYIEVFVFGKKWEGIYAYVFILIPFLVGQVAFSPFSQMLLLVGGERKQFFWDICRLFLVIFSIFIPLSFNVENAFIISLYIYSIANFIMYLIHYFLLIDAIRGFNDE</sequence>
<feature type="transmembrane region" description="Helical" evidence="6">
    <location>
        <begin position="281"/>
        <end position="303"/>
    </location>
</feature>
<protein>
    <submittedName>
        <fullName evidence="7">Oligosaccharide-unit translocase</fullName>
    </submittedName>
    <submittedName>
        <fullName evidence="8">Wzx</fullName>
    </submittedName>
</protein>
<feature type="transmembrane region" description="Helical" evidence="6">
    <location>
        <begin position="375"/>
        <end position="397"/>
    </location>
</feature>
<name>A0A097LFX2_ACIBA</name>
<accession>A0A097LFX2</accession>
<keyword evidence="2" id="KW-1003">Cell membrane</keyword>
<dbReference type="RefSeq" id="WP_005141157.1">
    <property type="nucleotide sequence ID" value="NZ_CACSHE010000033.1"/>
</dbReference>
<dbReference type="GO" id="GO:0005886">
    <property type="term" value="C:plasma membrane"/>
    <property type="evidence" value="ECO:0007669"/>
    <property type="project" value="UniProtKB-SubCell"/>
</dbReference>
<dbReference type="Pfam" id="PF13440">
    <property type="entry name" value="Polysacc_synt_3"/>
    <property type="match status" value="1"/>
</dbReference>
<feature type="transmembrane region" description="Helical" evidence="6">
    <location>
        <begin position="349"/>
        <end position="369"/>
    </location>
</feature>
<dbReference type="InterPro" id="IPR050833">
    <property type="entry name" value="Poly_Biosynth_Transport"/>
</dbReference>
<feature type="transmembrane region" description="Helical" evidence="6">
    <location>
        <begin position="315"/>
        <end position="342"/>
    </location>
</feature>
<comment type="subcellular location">
    <subcellularLocation>
        <location evidence="1">Cell membrane</location>
        <topology evidence="1">Multi-pass membrane protein</topology>
    </subcellularLocation>
</comment>
<feature type="transmembrane region" description="Helical" evidence="6">
    <location>
        <begin position="38"/>
        <end position="56"/>
    </location>
</feature>
<feature type="transmembrane region" description="Helical" evidence="6">
    <location>
        <begin position="76"/>
        <end position="97"/>
    </location>
</feature>
<evidence type="ECO:0000256" key="2">
    <source>
        <dbReference type="ARBA" id="ARBA00022475"/>
    </source>
</evidence>
<dbReference type="EMBL" id="KM402814">
    <property type="protein sequence ID" value="AIU05231.1"/>
    <property type="molecule type" value="Genomic_DNA"/>
</dbReference>
<dbReference type="EMBL" id="KP100029">
    <property type="protein sequence ID" value="AIZ49244.1"/>
    <property type="molecule type" value="Genomic_DNA"/>
</dbReference>
<keyword evidence="3 6" id="KW-0812">Transmembrane</keyword>
<dbReference type="AlphaFoldDB" id="A0A097LFX2"/>
<feature type="transmembrane region" description="Helical" evidence="6">
    <location>
        <begin position="203"/>
        <end position="225"/>
    </location>
</feature>
<dbReference type="PANTHER" id="PTHR30250:SF11">
    <property type="entry name" value="O-ANTIGEN TRANSPORTER-RELATED"/>
    <property type="match status" value="1"/>
</dbReference>
<feature type="transmembrane region" description="Helical" evidence="6">
    <location>
        <begin position="109"/>
        <end position="131"/>
    </location>
</feature>
<gene>
    <name evidence="7" type="primary">wzx</name>
</gene>
<evidence type="ECO:0000313" key="7">
    <source>
        <dbReference type="EMBL" id="AIU05231.1"/>
    </source>
</evidence>
<reference evidence="8" key="2">
    <citation type="submission" date="2014-11" db="EMBL/GenBank/DDBJ databases">
        <title>Evolutionary history of Acinetobacter baumannii Global Clone 1 reveals the emergence of diverse subclones with distinct surface polysaccharides and antimicrobial resistance phenotypes.</title>
        <authorList>
            <person name="Kenyon J.J."/>
            <person name="Holt K.E."/>
            <person name="Pickard D."/>
            <person name="Dougan G."/>
            <person name="Hall R.M."/>
        </authorList>
    </citation>
    <scope>NUCLEOTIDE SEQUENCE</scope>
    <source>
        <strain evidence="8">D141c</strain>
    </source>
</reference>
<evidence type="ECO:0000256" key="1">
    <source>
        <dbReference type="ARBA" id="ARBA00004651"/>
    </source>
</evidence>